<reference evidence="2" key="1">
    <citation type="journal article" date="2018" name="Nat. Genet.">
        <title>Extensive intraspecific gene order and gene structural variations between Mo17 and other maize genomes.</title>
        <authorList>
            <person name="Sun S."/>
            <person name="Zhou Y."/>
            <person name="Chen J."/>
            <person name="Shi J."/>
            <person name="Zhao H."/>
            <person name="Zhao H."/>
            <person name="Song W."/>
            <person name="Zhang M."/>
            <person name="Cui Y."/>
            <person name="Dong X."/>
            <person name="Liu H."/>
            <person name="Ma X."/>
            <person name="Jiao Y."/>
            <person name="Wang B."/>
            <person name="Wei X."/>
            <person name="Stein J.C."/>
            <person name="Glaubitz J.C."/>
            <person name="Lu F."/>
            <person name="Yu G."/>
            <person name="Liang C."/>
            <person name="Fengler K."/>
            <person name="Li B."/>
            <person name="Rafalski A."/>
            <person name="Schnable P.S."/>
            <person name="Ware D.H."/>
            <person name="Buckler E.S."/>
            <person name="Lai J."/>
        </authorList>
    </citation>
    <scope>NUCLEOTIDE SEQUENCE [LARGE SCALE GENOMIC DNA]</scope>
    <source>
        <tissue evidence="2">Seedling</tissue>
    </source>
</reference>
<feature type="region of interest" description="Disordered" evidence="1">
    <location>
        <begin position="101"/>
        <end position="158"/>
    </location>
</feature>
<dbReference type="EMBL" id="NCVQ01000008">
    <property type="protein sequence ID" value="PWZ15307.1"/>
    <property type="molecule type" value="Genomic_DNA"/>
</dbReference>
<proteinExistence type="predicted"/>
<dbReference type="Proteomes" id="UP000251960">
    <property type="component" value="Chromosome 7"/>
</dbReference>
<accession>A0A3L6E5B4</accession>
<organism evidence="2">
    <name type="scientific">Zea mays</name>
    <name type="common">Maize</name>
    <dbReference type="NCBI Taxonomy" id="4577"/>
    <lineage>
        <taxon>Eukaryota</taxon>
        <taxon>Viridiplantae</taxon>
        <taxon>Streptophyta</taxon>
        <taxon>Embryophyta</taxon>
        <taxon>Tracheophyta</taxon>
        <taxon>Spermatophyta</taxon>
        <taxon>Magnoliopsida</taxon>
        <taxon>Liliopsida</taxon>
        <taxon>Poales</taxon>
        <taxon>Poaceae</taxon>
        <taxon>PACMAD clade</taxon>
        <taxon>Panicoideae</taxon>
        <taxon>Andropogonodae</taxon>
        <taxon>Andropogoneae</taxon>
        <taxon>Tripsacinae</taxon>
        <taxon>Zea</taxon>
    </lineage>
</organism>
<gene>
    <name evidence="2" type="ORF">Zm00014a_001272</name>
</gene>
<feature type="region of interest" description="Disordered" evidence="1">
    <location>
        <begin position="1"/>
        <end position="31"/>
    </location>
</feature>
<evidence type="ECO:0000256" key="1">
    <source>
        <dbReference type="SAM" id="MobiDB-lite"/>
    </source>
</evidence>
<dbReference type="AlphaFoldDB" id="A0A3L6E5B4"/>
<evidence type="ECO:0000313" key="2">
    <source>
        <dbReference type="EMBL" id="PWZ15307.1"/>
    </source>
</evidence>
<comment type="caution">
    <text evidence="2">The sequence shown here is derived from an EMBL/GenBank/DDBJ whole genome shotgun (WGS) entry which is preliminary data.</text>
</comment>
<feature type="compositionally biased region" description="Low complexity" evidence="1">
    <location>
        <begin position="101"/>
        <end position="111"/>
    </location>
</feature>
<protein>
    <submittedName>
        <fullName evidence="2">Uncharacterized protein</fullName>
    </submittedName>
</protein>
<name>A0A3L6E5B4_MAIZE</name>
<feature type="non-terminal residue" evidence="2">
    <location>
        <position position="1"/>
    </location>
</feature>
<feature type="compositionally biased region" description="Basic and acidic residues" evidence="1">
    <location>
        <begin position="145"/>
        <end position="158"/>
    </location>
</feature>
<sequence>PGGQSERAGGLTGWAQTAERRGEGEAGLGRWISGGRPGLGLAKLKRGRPIWDGRWGSGGRPGLPLRLAGAAALVPAAEGSPETRGTGDWRGSGAIRVVGEVGEGAGSSPVGFGSGQRHRRGGGSRRGGSAAGLFYSGEQSSATEGKTRGDRGGRGPLP</sequence>